<protein>
    <submittedName>
        <fullName evidence="2">Invasin family protein</fullName>
    </submittedName>
</protein>
<evidence type="ECO:0000313" key="2">
    <source>
        <dbReference type="EMBL" id="EMJ5135186.1"/>
    </source>
</evidence>
<organism evidence="2">
    <name type="scientific">Providencia stuartii</name>
    <dbReference type="NCBI Taxonomy" id="588"/>
    <lineage>
        <taxon>Bacteria</taxon>
        <taxon>Pseudomonadati</taxon>
        <taxon>Pseudomonadota</taxon>
        <taxon>Gammaproteobacteria</taxon>
        <taxon>Enterobacterales</taxon>
        <taxon>Morganellaceae</taxon>
        <taxon>Providencia</taxon>
    </lineage>
</organism>
<dbReference type="AlphaFoldDB" id="A0AAI9GHQ1"/>
<feature type="signal peptide" evidence="1">
    <location>
        <begin position="1"/>
        <end position="35"/>
    </location>
</feature>
<dbReference type="EMBL" id="ABMABF030000009">
    <property type="protein sequence ID" value="EMJ5135186.1"/>
    <property type="molecule type" value="Genomic_DNA"/>
</dbReference>
<keyword evidence="1" id="KW-0732">Signal</keyword>
<accession>A0AAI9GHQ1</accession>
<comment type="caution">
    <text evidence="2">The sequence shown here is derived from an EMBL/GenBank/DDBJ whole genome shotgun (WGS) entry which is preliminary data.</text>
</comment>
<evidence type="ECO:0000256" key="1">
    <source>
        <dbReference type="SAM" id="SignalP"/>
    </source>
</evidence>
<proteinExistence type="predicted"/>
<gene>
    <name evidence="2" type="ORF">RG298_002935</name>
</gene>
<dbReference type="InterPro" id="IPR054665">
    <property type="entry name" value="ZirU-like_dom"/>
</dbReference>
<dbReference type="Gene3D" id="2.60.40.2700">
    <property type="match status" value="2"/>
</dbReference>
<feature type="chain" id="PRO_5042605434" evidence="1">
    <location>
        <begin position="36"/>
        <end position="251"/>
    </location>
</feature>
<reference evidence="2" key="1">
    <citation type="submission" date="2024-02" db="EMBL/GenBank/DDBJ databases">
        <authorList>
            <consortium name="Clinical and Environmental Microbiology Branch: Whole genome sequencing antimicrobial resistance pathogens in the healthcare setting"/>
        </authorList>
    </citation>
    <scope>NUCLEOTIDE SEQUENCE</scope>
    <source>
        <strain evidence="2">2021GO-0154</strain>
    </source>
</reference>
<name>A0AAI9GHQ1_PROST</name>
<dbReference type="NCBIfam" id="NF040485">
    <property type="entry name" value="ZirU_fam"/>
    <property type="match status" value="1"/>
</dbReference>
<sequence length="251" mass="25957">MINHKQQTPNTHKVKLSVLIAGAVLCMAVSTPTLAAAAKTTTVSVTSAATTAVIGHAPVMKTAGKVTAKDENGDKVLGEGDTLTVSGFDFEDADGDKFTISYEWHDGTKVISGTTGDKLTLTKDMVGKTITVKAIARTDSAFTEPAESKLMAATTYVDIAGATVAGDKGIPTVSGSVVKSVTISGKAEVNEMLTATAACHGTCDGSVTYQWQIEDAAGSGKYADISGATTKDYTVKNTDQKRKIKVIASSK</sequence>